<feature type="compositionally biased region" description="Polar residues" evidence="14">
    <location>
        <begin position="80"/>
        <end position="92"/>
    </location>
</feature>
<evidence type="ECO:0000256" key="3">
    <source>
        <dbReference type="ARBA" id="ARBA00004275"/>
    </source>
</evidence>
<comment type="subcellular location">
    <subcellularLocation>
        <location evidence="3">Peroxisome</location>
    </subcellularLocation>
</comment>
<evidence type="ECO:0000313" key="16">
    <source>
        <dbReference type="Proteomes" id="UP000515152"/>
    </source>
</evidence>
<organism evidence="16 17">
    <name type="scientific">Clupea harengus</name>
    <name type="common">Atlantic herring</name>
    <dbReference type="NCBI Taxonomy" id="7950"/>
    <lineage>
        <taxon>Eukaryota</taxon>
        <taxon>Metazoa</taxon>
        <taxon>Chordata</taxon>
        <taxon>Craniata</taxon>
        <taxon>Vertebrata</taxon>
        <taxon>Euteleostomi</taxon>
        <taxon>Actinopterygii</taxon>
        <taxon>Neopterygii</taxon>
        <taxon>Teleostei</taxon>
        <taxon>Clupei</taxon>
        <taxon>Clupeiformes</taxon>
        <taxon>Clupeoidei</taxon>
        <taxon>Clupeidae</taxon>
        <taxon>Clupea</taxon>
    </lineage>
</organism>
<evidence type="ECO:0000256" key="1">
    <source>
        <dbReference type="ARBA" id="ARBA00001163"/>
    </source>
</evidence>
<evidence type="ECO:0000256" key="4">
    <source>
        <dbReference type="ARBA" id="ARBA00004754"/>
    </source>
</evidence>
<evidence type="ECO:0000259" key="15">
    <source>
        <dbReference type="Pfam" id="PF09349"/>
    </source>
</evidence>
<dbReference type="GO" id="GO:0005777">
    <property type="term" value="C:peroxisome"/>
    <property type="evidence" value="ECO:0007669"/>
    <property type="project" value="UniProtKB-SubCell"/>
</dbReference>
<comment type="pathway">
    <text evidence="4">Purine metabolism; urate degradation; (S)-allantoin from urate: step 3/3.</text>
</comment>
<accession>A0A8M1KKL3</accession>
<proteinExistence type="inferred from homology"/>
<dbReference type="Proteomes" id="UP000515152">
    <property type="component" value="Unplaced"/>
</dbReference>
<dbReference type="GO" id="GO:0006144">
    <property type="term" value="P:purine nucleobase metabolic process"/>
    <property type="evidence" value="ECO:0007669"/>
    <property type="project" value="UniProtKB-KW"/>
</dbReference>
<sequence length="174" mass="19814">MDISTVNSLSYEDFVDTFGNVVERSPLIVAAIWPYRPFANLSDLEARISELIDSLPESGKEGILRCHPDLAGRDLQRGTLTRESQEEQSQAGMASLNPEETTRMYRLNTEYKRRFGFPFIICAKMNNKAAILRQLTERSGNSQTKERAHAIDEVKKICNLRLRNVVLPDIQNKL</sequence>
<dbReference type="SUPFAM" id="SSF158694">
    <property type="entry name" value="UraD-Like"/>
    <property type="match status" value="1"/>
</dbReference>
<keyword evidence="9" id="KW-0576">Peroxisome</keyword>
<evidence type="ECO:0000256" key="7">
    <source>
        <dbReference type="ARBA" id="ARBA00022631"/>
    </source>
</evidence>
<evidence type="ECO:0000256" key="10">
    <source>
        <dbReference type="ARBA" id="ARBA00023239"/>
    </source>
</evidence>
<comment type="function">
    <text evidence="2">Catalyzes the stereoselective decarboxylation of 2-oxo-4-hydroxy-4-carboxy-5-ureidoimidazoline (OHCU) to (S)-allantoin.</text>
</comment>
<feature type="domain" description="Oxo-4-hydroxy-4-carboxy-5-ureidoimidazoline decarboxylase" evidence="15">
    <location>
        <begin position="7"/>
        <end position="163"/>
    </location>
</feature>
<gene>
    <name evidence="17" type="primary">urad</name>
</gene>
<keyword evidence="7" id="KW-0659">Purine metabolism</keyword>
<dbReference type="CTD" id="646625"/>
<evidence type="ECO:0000256" key="6">
    <source>
        <dbReference type="ARBA" id="ARBA00012257"/>
    </source>
</evidence>
<evidence type="ECO:0000256" key="12">
    <source>
        <dbReference type="ARBA" id="ARBA00032116"/>
    </source>
</evidence>
<dbReference type="PANTHER" id="PTHR43466:SF1">
    <property type="entry name" value="2-OXO-4-HYDROXY-4-CARBOXY-5-UREIDOIMIDAZOLINE DECARBOXYLASE-RELATED"/>
    <property type="match status" value="1"/>
</dbReference>
<comment type="catalytic activity">
    <reaction evidence="1">
        <text>5-hydroxy-2-oxo-4-ureido-2,5-dihydro-1H-imidazole-5-carboxylate + H(+) = (S)-allantoin + CO2</text>
        <dbReference type="Rhea" id="RHEA:26301"/>
        <dbReference type="ChEBI" id="CHEBI:15378"/>
        <dbReference type="ChEBI" id="CHEBI:15678"/>
        <dbReference type="ChEBI" id="CHEBI:16526"/>
        <dbReference type="ChEBI" id="CHEBI:58639"/>
        <dbReference type="EC" id="4.1.1.97"/>
    </reaction>
</comment>
<evidence type="ECO:0000256" key="11">
    <source>
        <dbReference type="ARBA" id="ARBA00030624"/>
    </source>
</evidence>
<dbReference type="AlphaFoldDB" id="A0A8M1KKL3"/>
<dbReference type="OrthoDB" id="9970124at2759"/>
<evidence type="ECO:0000256" key="14">
    <source>
        <dbReference type="SAM" id="MobiDB-lite"/>
    </source>
</evidence>
<dbReference type="KEGG" id="char:122131724"/>
<comment type="similarity">
    <text evidence="5">Belongs to the OHCU decarboxylase family.</text>
</comment>
<dbReference type="EC" id="4.1.1.97" evidence="6"/>
<evidence type="ECO:0000256" key="13">
    <source>
        <dbReference type="ARBA" id="ARBA00071134"/>
    </source>
</evidence>
<protein>
    <recommendedName>
        <fullName evidence="13">2-oxo-4-hydroxy-4-carboxy-5-ureidoimidazoline decarboxylase</fullName>
        <ecNumber evidence="6">4.1.1.97</ecNumber>
    </recommendedName>
    <alternativeName>
        <fullName evidence="12">Parahox neighbor</fullName>
    </alternativeName>
    <alternativeName>
        <fullName evidence="11">Ureidoimidazoline (2-oxo-4-hydroxy-4-carboxy-5-) decarboxylase</fullName>
    </alternativeName>
</protein>
<dbReference type="RefSeq" id="XP_042562314.1">
    <property type="nucleotide sequence ID" value="XM_042706380.1"/>
</dbReference>
<reference evidence="17" key="1">
    <citation type="submission" date="2025-08" db="UniProtKB">
        <authorList>
            <consortium name="RefSeq"/>
        </authorList>
    </citation>
    <scope>IDENTIFICATION</scope>
</reference>
<dbReference type="GO" id="GO:0000255">
    <property type="term" value="P:allantoin metabolic process"/>
    <property type="evidence" value="ECO:0007669"/>
    <property type="project" value="InterPro"/>
</dbReference>
<dbReference type="GeneID" id="122131724"/>
<keyword evidence="8" id="KW-0210">Decarboxylase</keyword>
<dbReference type="InterPro" id="IPR036778">
    <property type="entry name" value="OHCU_decarboxylase_sf"/>
</dbReference>
<dbReference type="PANTHER" id="PTHR43466">
    <property type="entry name" value="2-OXO-4-HYDROXY-4-CARBOXY-5-UREIDOIMIDAZOLINE DECARBOXYLASE-RELATED"/>
    <property type="match status" value="1"/>
</dbReference>
<keyword evidence="10" id="KW-0456">Lyase</keyword>
<dbReference type="Pfam" id="PF09349">
    <property type="entry name" value="OHCU_decarbox"/>
    <property type="match status" value="1"/>
</dbReference>
<dbReference type="InterPro" id="IPR018020">
    <property type="entry name" value="OHCU_decarboxylase"/>
</dbReference>
<keyword evidence="16" id="KW-1185">Reference proteome</keyword>
<dbReference type="FunFam" id="1.10.3330.10:FF:000001">
    <property type="entry name" value="2-oxo-4-hydroxy-4-carboxy-5-ureidoimidazoline decarboxylase"/>
    <property type="match status" value="1"/>
</dbReference>
<evidence type="ECO:0000256" key="2">
    <source>
        <dbReference type="ARBA" id="ARBA00002506"/>
    </source>
</evidence>
<dbReference type="Gene3D" id="1.10.3330.10">
    <property type="entry name" value="Oxo-4-hydroxy-4-carboxy-5-ureidoimidazoline decarboxylase"/>
    <property type="match status" value="1"/>
</dbReference>
<dbReference type="UniPathway" id="UPA00394">
    <property type="reaction ID" value="UER00652"/>
</dbReference>
<name>A0A8M1KKL3_CLUHA</name>
<evidence type="ECO:0000256" key="5">
    <source>
        <dbReference type="ARBA" id="ARBA00005793"/>
    </source>
</evidence>
<dbReference type="GO" id="GO:0019628">
    <property type="term" value="P:urate catabolic process"/>
    <property type="evidence" value="ECO:0007669"/>
    <property type="project" value="UniProtKB-UniPathway"/>
</dbReference>
<feature type="region of interest" description="Disordered" evidence="14">
    <location>
        <begin position="80"/>
        <end position="99"/>
    </location>
</feature>
<evidence type="ECO:0000256" key="9">
    <source>
        <dbReference type="ARBA" id="ARBA00023140"/>
    </source>
</evidence>
<evidence type="ECO:0000313" key="17">
    <source>
        <dbReference type="RefSeq" id="XP_042562314.1"/>
    </source>
</evidence>
<dbReference type="InterPro" id="IPR017580">
    <property type="entry name" value="OHCU_decarboxylase-1"/>
</dbReference>
<evidence type="ECO:0000256" key="8">
    <source>
        <dbReference type="ARBA" id="ARBA00022793"/>
    </source>
</evidence>
<dbReference type="NCBIfam" id="TIGR03164">
    <property type="entry name" value="UHCUDC"/>
    <property type="match status" value="1"/>
</dbReference>
<dbReference type="GO" id="GO:0051997">
    <property type="term" value="F:2-oxo-4-hydroxy-4-carboxy-5-ureidoimidazoline decarboxylase activity"/>
    <property type="evidence" value="ECO:0007669"/>
    <property type="project" value="UniProtKB-EC"/>
</dbReference>